<dbReference type="NCBIfam" id="TIGR01486">
    <property type="entry name" value="HAD-SF-IIB-MPGP"/>
    <property type="match status" value="1"/>
</dbReference>
<sequence>MQLVVFTDLDGTLLDHATYSHAAAAPALAELRRRRIPLVLASSKTAAEIAPLHAELGLGAAPAIVENGAGLLEPAAPEGGDAAEYARIRAALDAVPPGPRARYRGFGDMSDAEVAELTGLSREEAARARRRCHSEPGLWAGSEADRAAFEAALAERGIHARAGGRFLTLSLGRTKADAMRAVAARLGAETTVALGDAPNDAEMLAAADYAVVVRNDHAPPVPPLPEKPAGRIRRTDRPGPEGWNAAVLGLLEEIGG</sequence>
<dbReference type="GO" id="GO:0050531">
    <property type="term" value="F:mannosyl-3-phosphoglycerate phosphatase activity"/>
    <property type="evidence" value="ECO:0007669"/>
    <property type="project" value="InterPro"/>
</dbReference>
<comment type="caution">
    <text evidence="5">The sequence shown here is derived from an EMBL/GenBank/DDBJ whole genome shotgun (WGS) entry which is preliminary data.</text>
</comment>
<dbReference type="AlphaFoldDB" id="A0AAE3NR45"/>
<dbReference type="SFLD" id="SFLDS00003">
    <property type="entry name" value="Haloacid_Dehalogenase"/>
    <property type="match status" value="1"/>
</dbReference>
<dbReference type="PANTHER" id="PTHR10000:SF8">
    <property type="entry name" value="HAD SUPERFAMILY HYDROLASE-LIKE, TYPE 3"/>
    <property type="match status" value="1"/>
</dbReference>
<gene>
    <name evidence="5" type="ORF">P1J78_09425</name>
</gene>
<dbReference type="NCBIfam" id="TIGR01484">
    <property type="entry name" value="HAD-SF-IIB"/>
    <property type="match status" value="1"/>
</dbReference>
<protein>
    <submittedName>
        <fullName evidence="5">HAD-IIB family hydrolase</fullName>
    </submittedName>
</protein>
<dbReference type="Pfam" id="PF08282">
    <property type="entry name" value="Hydrolase_3"/>
    <property type="match status" value="2"/>
</dbReference>
<dbReference type="SUPFAM" id="SSF56784">
    <property type="entry name" value="HAD-like"/>
    <property type="match status" value="1"/>
</dbReference>
<proteinExistence type="predicted"/>
<dbReference type="InterPro" id="IPR023214">
    <property type="entry name" value="HAD_sf"/>
</dbReference>
<dbReference type="EMBL" id="JARGYC010000019">
    <property type="protein sequence ID" value="MDF0600949.1"/>
    <property type="molecule type" value="Genomic_DNA"/>
</dbReference>
<evidence type="ECO:0000256" key="3">
    <source>
        <dbReference type="ARBA" id="ARBA00022842"/>
    </source>
</evidence>
<accession>A0AAE3NR45</accession>
<dbReference type="InterPro" id="IPR036412">
    <property type="entry name" value="HAD-like_sf"/>
</dbReference>
<organism evidence="5 6">
    <name type="scientific">Psychromarinibacter sediminicola</name>
    <dbReference type="NCBI Taxonomy" id="3033385"/>
    <lineage>
        <taxon>Bacteria</taxon>
        <taxon>Pseudomonadati</taxon>
        <taxon>Pseudomonadota</taxon>
        <taxon>Alphaproteobacteria</taxon>
        <taxon>Rhodobacterales</taxon>
        <taxon>Paracoccaceae</taxon>
        <taxon>Psychromarinibacter</taxon>
    </lineage>
</organism>
<dbReference type="InterPro" id="IPR006379">
    <property type="entry name" value="HAD-SF_hydro_IIB"/>
</dbReference>
<keyword evidence="6" id="KW-1185">Reference proteome</keyword>
<dbReference type="SFLD" id="SFLDG01142">
    <property type="entry name" value="C2.B.2:_Mannosyl-3-phosphoglyc"/>
    <property type="match status" value="1"/>
</dbReference>
<dbReference type="GO" id="GO:0051479">
    <property type="term" value="P:mannosylglycerate biosynthetic process"/>
    <property type="evidence" value="ECO:0007669"/>
    <property type="project" value="InterPro"/>
</dbReference>
<dbReference type="PANTHER" id="PTHR10000">
    <property type="entry name" value="PHOSPHOSERINE PHOSPHATASE"/>
    <property type="match status" value="1"/>
</dbReference>
<dbReference type="RefSeq" id="WP_275567089.1">
    <property type="nucleotide sequence ID" value="NZ_JARGYC010000019.1"/>
</dbReference>
<dbReference type="Proteomes" id="UP001220964">
    <property type="component" value="Unassembled WGS sequence"/>
</dbReference>
<dbReference type="GO" id="GO:0005829">
    <property type="term" value="C:cytosol"/>
    <property type="evidence" value="ECO:0007669"/>
    <property type="project" value="TreeGrafter"/>
</dbReference>
<dbReference type="Gene3D" id="3.40.50.1000">
    <property type="entry name" value="HAD superfamily/HAD-like"/>
    <property type="match status" value="1"/>
</dbReference>
<dbReference type="SFLD" id="SFLDG01140">
    <property type="entry name" value="C2.B:_Phosphomannomutase_and_P"/>
    <property type="match status" value="1"/>
</dbReference>
<dbReference type="InterPro" id="IPR006381">
    <property type="entry name" value="HAD-SF-IIB-MPGP"/>
</dbReference>
<evidence type="ECO:0000313" key="6">
    <source>
        <dbReference type="Proteomes" id="UP001220964"/>
    </source>
</evidence>
<feature type="region of interest" description="Disordered" evidence="4">
    <location>
        <begin position="219"/>
        <end position="238"/>
    </location>
</feature>
<name>A0AAE3NR45_9RHOB</name>
<evidence type="ECO:0000256" key="2">
    <source>
        <dbReference type="ARBA" id="ARBA00022801"/>
    </source>
</evidence>
<dbReference type="GO" id="GO:0000287">
    <property type="term" value="F:magnesium ion binding"/>
    <property type="evidence" value="ECO:0007669"/>
    <property type="project" value="TreeGrafter"/>
</dbReference>
<evidence type="ECO:0000256" key="4">
    <source>
        <dbReference type="SAM" id="MobiDB-lite"/>
    </source>
</evidence>
<keyword evidence="1" id="KW-0479">Metal-binding</keyword>
<evidence type="ECO:0000256" key="1">
    <source>
        <dbReference type="ARBA" id="ARBA00022723"/>
    </source>
</evidence>
<dbReference type="Gene3D" id="3.30.980.20">
    <property type="entry name" value="Putative mannosyl-3-phosphoglycerate phosphatase, domain 2"/>
    <property type="match status" value="1"/>
</dbReference>
<evidence type="ECO:0000313" key="5">
    <source>
        <dbReference type="EMBL" id="MDF0600949.1"/>
    </source>
</evidence>
<keyword evidence="2 5" id="KW-0378">Hydrolase</keyword>
<keyword evidence="3" id="KW-0460">Magnesium</keyword>
<reference evidence="5" key="1">
    <citation type="submission" date="2023-03" db="EMBL/GenBank/DDBJ databases">
        <title>Multiphase analysis and comparison of six strains from genera Psychromarinibacter, Lutimaribacter, and Maritimibacter, including a novel species: Psychromarinibacter sediminicola sp. nov.</title>
        <authorList>
            <person name="Wang Y.-H."/>
            <person name="Ye M.-Q."/>
            <person name="Du Z.-J."/>
        </authorList>
    </citation>
    <scope>NUCLEOTIDE SEQUENCE</scope>
    <source>
        <strain evidence="5">C21-152</strain>
    </source>
</reference>